<dbReference type="AlphaFoldDB" id="A0A0P7KJJ5"/>
<organism evidence="2 3">
    <name type="scientific">Aliiroseovarius crassostreae</name>
    <dbReference type="NCBI Taxonomy" id="154981"/>
    <lineage>
        <taxon>Bacteria</taxon>
        <taxon>Pseudomonadati</taxon>
        <taxon>Pseudomonadota</taxon>
        <taxon>Alphaproteobacteria</taxon>
        <taxon>Rhodobacterales</taxon>
        <taxon>Paracoccaceae</taxon>
        <taxon>Aliiroseovarius</taxon>
    </lineage>
</organism>
<feature type="region of interest" description="Disordered" evidence="1">
    <location>
        <begin position="280"/>
        <end position="299"/>
    </location>
</feature>
<evidence type="ECO:0000256" key="1">
    <source>
        <dbReference type="SAM" id="MobiDB-lite"/>
    </source>
</evidence>
<dbReference type="Pfam" id="PF06082">
    <property type="entry name" value="YjbH"/>
    <property type="match status" value="1"/>
</dbReference>
<evidence type="ECO:0000313" key="3">
    <source>
        <dbReference type="Proteomes" id="UP000050471"/>
    </source>
</evidence>
<accession>A0A0P7KJJ5</accession>
<gene>
    <name evidence="2" type="ORF">AKJ29_14520</name>
</gene>
<dbReference type="EMBL" id="LKBA01000004">
    <property type="protein sequence ID" value="KPN63894.1"/>
    <property type="molecule type" value="Genomic_DNA"/>
</dbReference>
<evidence type="ECO:0000313" key="2">
    <source>
        <dbReference type="EMBL" id="KPN63894.1"/>
    </source>
</evidence>
<dbReference type="STRING" id="154981.AKJ29_14520"/>
<protein>
    <recommendedName>
        <fullName evidence="4">Exopolysaccharide biosynthesis protein YbjH</fullName>
    </recommendedName>
</protein>
<reference evidence="2 3" key="1">
    <citation type="submission" date="2015-09" db="EMBL/GenBank/DDBJ databases">
        <title>Draft genome sequence of Aliiroseovarius crassostreae CV919-312TSm, the causative agent of Roseovarius Oyster Disease (formerly Juvenile Oyster Disease).</title>
        <authorList>
            <person name="Kessner L."/>
            <person name="Spinard E."/>
            <person name="Nelson D."/>
        </authorList>
    </citation>
    <scope>NUCLEOTIDE SEQUENCE [LARGE SCALE GENOMIC DNA]</scope>
    <source>
        <strain evidence="2 3">CV919-312</strain>
    </source>
</reference>
<dbReference type="Proteomes" id="UP000050471">
    <property type="component" value="Unassembled WGS sequence"/>
</dbReference>
<proteinExistence type="predicted"/>
<comment type="caution">
    <text evidence="2">The sequence shown here is derived from an EMBL/GenBank/DDBJ whole genome shotgun (WGS) entry which is preliminary data.</text>
</comment>
<name>A0A0P7KJJ5_9RHOB</name>
<evidence type="ECO:0008006" key="4">
    <source>
        <dbReference type="Google" id="ProtNLM"/>
    </source>
</evidence>
<sequence>MLSKWIGYMRGRIATSLVTGVLTTFLPVSAGAEVGTVSTSYNLSGAPGLVDLPTAEVAPDSELSLFFSLFGTHFRGGIAFQVTPRLSAVFRYTKLGGYGGNPGENDYFDRSFDLRYRLLNESQYLPAVSIGLNDFIGTGLYSSEYVVATKSFMDDRLRVTGGVGWGRLAGRNTIGSLFGDRPSLDFGPGGNLSSNQWFRGEMSPFGGVSYKVNDKLTFKAEYSPDTYARETERGIVDQKTPLNFMLDYNWSPTTNLSLFYLHGDMIGGQFSFNFNPRRPAARSGNETAPLPVKPRGASGWDQQWITDPSARPDLQKVVSKALKKDGQRLQAMALSATEVEVQLQNLRYHSPAQAVGRAARLLTRAMPASVETFRITLVDNGVALSTVALKRSDVEALEHSSSAAIFDRAEITEARGRPDMVPTPGIYPHFTWGITPYADLSIFDPDNPVRAEFGLKANAKYQVAPGFVLSGAVTKAVWGNIGGEDLAPSNLPRVRSDATIYAREGDPAIEHLTAAWYARPGENLYGRVTVGYLEKMFGGVSAELLWKPMDSSLALGAELNWVQKRDYDLLLGFQDYSTATGHVSAYYDFGNGFDAKIHAGRYLAGDWGGTLAVDRVFDNGWRVGGYATFTSASAEDFGEGSFDKGIRFTVPLEWALGQPSRGSSVTDIRSLARDGGGRLNVEGRLYDWVKEGHGNALAGRWGKFWR</sequence>
<dbReference type="InterPro" id="IPR010344">
    <property type="entry name" value="YbjH"/>
</dbReference>
<keyword evidence="3" id="KW-1185">Reference proteome</keyword>